<accession>A0A090GVW6</accession>
<proteinExistence type="predicted"/>
<reference evidence="2 4" key="1">
    <citation type="submission" date="2014-08" db="EMBL/GenBank/DDBJ databases">
        <authorList>
            <person name="Moulin Lionel"/>
        </authorList>
    </citation>
    <scope>NUCLEOTIDE SEQUENCE [LARGE SCALE GENOMIC DNA]</scope>
</reference>
<dbReference type="Proteomes" id="UP000045285">
    <property type="component" value="Unassembled WGS sequence"/>
</dbReference>
<name>A0A090GVW6_MESPL</name>
<protein>
    <submittedName>
        <fullName evidence="2">Uncharacterized protein</fullName>
    </submittedName>
</protein>
<dbReference type="EMBL" id="CCMZ01000047">
    <property type="protein sequence ID" value="CDX25174.1"/>
    <property type="molecule type" value="Genomic_DNA"/>
</dbReference>
<keyword evidence="3" id="KW-1185">Reference proteome</keyword>
<gene>
    <name evidence="1" type="ORF">MPL3356_510007</name>
    <name evidence="2" type="ORF">MPL3365_670003</name>
</gene>
<dbReference type="AlphaFoldDB" id="A0A090GVW6"/>
<dbReference type="Proteomes" id="UP000046122">
    <property type="component" value="Unassembled WGS sequence"/>
</dbReference>
<evidence type="ECO:0000313" key="2">
    <source>
        <dbReference type="EMBL" id="CDX61633.1"/>
    </source>
</evidence>
<reference evidence="3" key="2">
    <citation type="submission" date="2014-08" db="EMBL/GenBank/DDBJ databases">
        <authorList>
            <person name="Moulin L."/>
        </authorList>
    </citation>
    <scope>NUCLEOTIDE SEQUENCE [LARGE SCALE GENOMIC DNA]</scope>
</reference>
<evidence type="ECO:0000313" key="4">
    <source>
        <dbReference type="Proteomes" id="UP000046122"/>
    </source>
</evidence>
<sequence length="92" mass="10070">MLRPSAAPPILAASIEARISGESKTRLASFNDDLQNFSKLSEQISWGAGSRGDMDALACSRWASNEPLPSFFVHARAGCLEPELTLRLRCYD</sequence>
<evidence type="ECO:0000313" key="3">
    <source>
        <dbReference type="Proteomes" id="UP000045285"/>
    </source>
</evidence>
<dbReference type="EMBL" id="CCNE01000064">
    <property type="protein sequence ID" value="CDX61633.1"/>
    <property type="molecule type" value="Genomic_DNA"/>
</dbReference>
<evidence type="ECO:0000313" key="1">
    <source>
        <dbReference type="EMBL" id="CDX25174.1"/>
    </source>
</evidence>
<organism evidence="2 4">
    <name type="scientific">Mesorhizobium plurifarium</name>
    <dbReference type="NCBI Taxonomy" id="69974"/>
    <lineage>
        <taxon>Bacteria</taxon>
        <taxon>Pseudomonadati</taxon>
        <taxon>Pseudomonadota</taxon>
        <taxon>Alphaproteobacteria</taxon>
        <taxon>Hyphomicrobiales</taxon>
        <taxon>Phyllobacteriaceae</taxon>
        <taxon>Mesorhizobium</taxon>
    </lineage>
</organism>